<feature type="active site" description="Charge relay system" evidence="1">
    <location>
        <position position="224"/>
    </location>
</feature>
<dbReference type="OrthoDB" id="9800213at2"/>
<feature type="binding site" evidence="2">
    <location>
        <position position="96"/>
    </location>
    <ligand>
        <name>substrate</name>
    </ligand>
</feature>
<dbReference type="Gene3D" id="3.40.50.1820">
    <property type="entry name" value="alpha/beta hydrolase"/>
    <property type="match status" value="1"/>
</dbReference>
<dbReference type="RefSeq" id="WP_033099858.1">
    <property type="nucleotide sequence ID" value="NZ_JACEIP010000011.1"/>
</dbReference>
<feature type="active site" description="Charge relay system" evidence="1">
    <location>
        <position position="194"/>
    </location>
</feature>
<dbReference type="InterPro" id="IPR012354">
    <property type="entry name" value="Esterase_lipase"/>
</dbReference>
<dbReference type="PIRSF" id="PIRSF017388">
    <property type="entry name" value="Esterase_lipase"/>
    <property type="match status" value="1"/>
</dbReference>
<dbReference type="PANTHER" id="PTHR11614">
    <property type="entry name" value="PHOSPHOLIPASE-RELATED"/>
    <property type="match status" value="1"/>
</dbReference>
<evidence type="ECO:0000313" key="4">
    <source>
        <dbReference type="EMBL" id="MBA4543061.1"/>
    </source>
</evidence>
<dbReference type="InterPro" id="IPR051044">
    <property type="entry name" value="MAG_DAG_Lipase"/>
</dbReference>
<evidence type="ECO:0000256" key="1">
    <source>
        <dbReference type="PIRSR" id="PIRSR017388-1"/>
    </source>
</evidence>
<feature type="binding site" evidence="2">
    <location>
        <position position="26"/>
    </location>
    <ligand>
        <name>substrate</name>
    </ligand>
</feature>
<proteinExistence type="predicted"/>
<evidence type="ECO:0000313" key="5">
    <source>
        <dbReference type="Proteomes" id="UP000530514"/>
    </source>
</evidence>
<comment type="caution">
    <text evidence="4">The sequence shown here is derived from an EMBL/GenBank/DDBJ whole genome shotgun (WGS) entry which is preliminary data.</text>
</comment>
<dbReference type="GO" id="GO:0052689">
    <property type="term" value="F:carboxylic ester hydrolase activity"/>
    <property type="evidence" value="ECO:0007669"/>
    <property type="project" value="InterPro"/>
</dbReference>
<dbReference type="InterPro" id="IPR029058">
    <property type="entry name" value="AB_hydrolase_fold"/>
</dbReference>
<reference evidence="4 5" key="1">
    <citation type="submission" date="2020-07" db="EMBL/GenBank/DDBJ databases">
        <authorList>
            <person name="Feng H."/>
        </authorList>
    </citation>
    <scope>NUCLEOTIDE SEQUENCE [LARGE SCALE GENOMIC DNA]</scope>
    <source>
        <strain evidence="5">s-11</strain>
    </source>
</reference>
<dbReference type="EMBL" id="JACEIP010000011">
    <property type="protein sequence ID" value="MBA4543061.1"/>
    <property type="molecule type" value="Genomic_DNA"/>
</dbReference>
<evidence type="ECO:0000259" key="3">
    <source>
        <dbReference type="Pfam" id="PF12146"/>
    </source>
</evidence>
<accession>A0A7W2AHS8</accession>
<protein>
    <submittedName>
        <fullName evidence="4">Alpha/beta fold hydrolase</fullName>
    </submittedName>
</protein>
<feature type="active site" description="Nucleophile" evidence="1">
    <location>
        <position position="95"/>
    </location>
</feature>
<keyword evidence="5" id="KW-1185">Reference proteome</keyword>
<sequence>MKIVQRTPDPFFYSGGKVGILLIHGFTGSPSELRPMGYYLKERGFTVYAPLLAGHGVDGETMEKTGWKDWWQSALDAYERMREEDLDRIFVAGLSMGGCLSLMLAAEKKVDGVISMCAPVWIRDRRALLANVLQYFIRFTRKSEKRDPEIAAHVVPIDKTPVKCVGELVRLIREMRSRLPRVSAPALVVQAAKDELVLEKSAEYIFSQIASKEKKLSWYENSTHIITVDKERKELFQEIEEFIGRVSSSDPKKER</sequence>
<dbReference type="SUPFAM" id="SSF53474">
    <property type="entry name" value="alpha/beta-Hydrolases"/>
    <property type="match status" value="1"/>
</dbReference>
<name>A0A7W2AHS8_9BACL</name>
<evidence type="ECO:0000256" key="2">
    <source>
        <dbReference type="PIRSR" id="PIRSR017388-2"/>
    </source>
</evidence>
<dbReference type="AlphaFoldDB" id="A0A7W2AHS8"/>
<keyword evidence="4" id="KW-0378">Hydrolase</keyword>
<organism evidence="4 5">
    <name type="scientific">Thermoactinomyces daqus</name>
    <dbReference type="NCBI Taxonomy" id="1329516"/>
    <lineage>
        <taxon>Bacteria</taxon>
        <taxon>Bacillati</taxon>
        <taxon>Bacillota</taxon>
        <taxon>Bacilli</taxon>
        <taxon>Bacillales</taxon>
        <taxon>Thermoactinomycetaceae</taxon>
        <taxon>Thermoactinomyces</taxon>
    </lineage>
</organism>
<dbReference type="Proteomes" id="UP000530514">
    <property type="component" value="Unassembled WGS sequence"/>
</dbReference>
<dbReference type="InterPro" id="IPR022742">
    <property type="entry name" value="Hydrolase_4"/>
</dbReference>
<dbReference type="Pfam" id="PF12146">
    <property type="entry name" value="Hydrolase_4"/>
    <property type="match status" value="1"/>
</dbReference>
<feature type="domain" description="Serine aminopeptidase S33" evidence="3">
    <location>
        <begin position="20"/>
        <end position="231"/>
    </location>
</feature>
<gene>
    <name evidence="4" type="ORF">H1164_09115</name>
</gene>